<feature type="chain" id="PRO_5046964231" evidence="1">
    <location>
        <begin position="18"/>
        <end position="79"/>
    </location>
</feature>
<reference evidence="2 3" key="1">
    <citation type="submission" date="2016-10" db="EMBL/GenBank/DDBJ databases">
        <authorList>
            <person name="Varghese N."/>
            <person name="Submissions S."/>
        </authorList>
    </citation>
    <scope>NUCLEOTIDE SEQUENCE [LARGE SCALE GENOMIC DNA]</scope>
    <source>
        <strain evidence="2 3">YR512</strain>
    </source>
</reference>
<feature type="signal peptide" evidence="1">
    <location>
        <begin position="1"/>
        <end position="17"/>
    </location>
</feature>
<keyword evidence="1" id="KW-0732">Signal</keyword>
<evidence type="ECO:0000313" key="2">
    <source>
        <dbReference type="EMBL" id="SFJ75134.1"/>
    </source>
</evidence>
<gene>
    <name evidence="2" type="ORF">SAMN05518863_102557</name>
</gene>
<dbReference type="Proteomes" id="UP000198841">
    <property type="component" value="Unassembled WGS sequence"/>
</dbReference>
<evidence type="ECO:0000256" key="1">
    <source>
        <dbReference type="SAM" id="SignalP"/>
    </source>
</evidence>
<organism evidence="2 3">
    <name type="scientific">Candidatus Pantoea symbiotica</name>
    <dbReference type="NCBI Taxonomy" id="1884370"/>
    <lineage>
        <taxon>Bacteria</taxon>
        <taxon>Pseudomonadati</taxon>
        <taxon>Pseudomonadota</taxon>
        <taxon>Gammaproteobacteria</taxon>
        <taxon>Enterobacterales</taxon>
        <taxon>Erwiniaceae</taxon>
        <taxon>Pantoea</taxon>
    </lineage>
</organism>
<accession>A0A1I3TV55</accession>
<sequence>MKWIMALALLFSISVLAQPQWQPERKAPVVQLTPIAAKCDVSACQQNCYVQQSQCKNDNNGGCGSLAQICVQNCASQCR</sequence>
<protein>
    <submittedName>
        <fullName evidence="2">Uncharacterized protein</fullName>
    </submittedName>
</protein>
<evidence type="ECO:0000313" key="3">
    <source>
        <dbReference type="Proteomes" id="UP000198841"/>
    </source>
</evidence>
<name>A0A1I3TV55_9GAMM</name>
<dbReference type="EMBL" id="FOSD01000002">
    <property type="protein sequence ID" value="SFJ75134.1"/>
    <property type="molecule type" value="Genomic_DNA"/>
</dbReference>
<dbReference type="RefSeq" id="WP_008104180.1">
    <property type="nucleotide sequence ID" value="NZ_FOSD01000002.1"/>
</dbReference>
<keyword evidence="3" id="KW-1185">Reference proteome</keyword>
<comment type="caution">
    <text evidence="2">The sequence shown here is derived from an EMBL/GenBank/DDBJ whole genome shotgun (WGS) entry which is preliminary data.</text>
</comment>
<proteinExistence type="predicted"/>